<evidence type="ECO:0000256" key="4">
    <source>
        <dbReference type="ARBA" id="ARBA00023136"/>
    </source>
</evidence>
<keyword evidence="3" id="KW-1133">Transmembrane helix</keyword>
<dbReference type="SUPFAM" id="SSF49313">
    <property type="entry name" value="Cadherin-like"/>
    <property type="match status" value="1"/>
</dbReference>
<protein>
    <recommendedName>
        <fullName evidence="7">Cadherin domain-containing protein</fullName>
    </recommendedName>
</protein>
<dbReference type="GO" id="GO:0005509">
    <property type="term" value="F:calcium ion binding"/>
    <property type="evidence" value="ECO:0007669"/>
    <property type="project" value="UniProtKB-UniRule"/>
</dbReference>
<dbReference type="OrthoDB" id="8925538at2759"/>
<keyword evidence="6" id="KW-0106">Calcium</keyword>
<evidence type="ECO:0000256" key="6">
    <source>
        <dbReference type="PROSITE-ProRule" id="PRU00043"/>
    </source>
</evidence>
<organism evidence="8 9">
    <name type="scientific">Muraenolepis orangiensis</name>
    <name type="common">Patagonian moray cod</name>
    <dbReference type="NCBI Taxonomy" id="630683"/>
    <lineage>
        <taxon>Eukaryota</taxon>
        <taxon>Metazoa</taxon>
        <taxon>Chordata</taxon>
        <taxon>Craniata</taxon>
        <taxon>Vertebrata</taxon>
        <taxon>Euteleostomi</taxon>
        <taxon>Actinopterygii</taxon>
        <taxon>Neopterygii</taxon>
        <taxon>Teleostei</taxon>
        <taxon>Neoteleostei</taxon>
        <taxon>Acanthomorphata</taxon>
        <taxon>Zeiogadaria</taxon>
        <taxon>Gadariae</taxon>
        <taxon>Gadiformes</taxon>
        <taxon>Muraenolepidoidei</taxon>
        <taxon>Muraenolepididae</taxon>
        <taxon>Muraenolepis</taxon>
    </lineage>
</organism>
<comment type="subcellular location">
    <subcellularLocation>
        <location evidence="1">Membrane</location>
        <topology evidence="1">Single-pass membrane protein</topology>
    </subcellularLocation>
</comment>
<dbReference type="Gene3D" id="2.60.40.60">
    <property type="entry name" value="Cadherins"/>
    <property type="match status" value="1"/>
</dbReference>
<evidence type="ECO:0000313" key="8">
    <source>
        <dbReference type="EMBL" id="KAJ3593900.1"/>
    </source>
</evidence>
<dbReference type="Proteomes" id="UP001148018">
    <property type="component" value="Unassembled WGS sequence"/>
</dbReference>
<sequence>MTIRVVQSTGHPYLPDACGGGANWYLVRVEMTVTDVNDNVPEWSMAPVPYLAVVSPEAVPGSLVYQLLARDDDGGDNGEVEFFFSDGKQEFVPPKLQMVQKSINPSSLFSISGETGEISLMRSMDYEGDQHRYLLLVRANEGLGSLSSAAESIYSKDGVQETVTTATSILQG</sequence>
<keyword evidence="5" id="KW-0325">Glycoprotein</keyword>
<name>A0A9Q0DVE7_9TELE</name>
<dbReference type="AlphaFoldDB" id="A0A9Q0DVE7"/>
<proteinExistence type="predicted"/>
<feature type="domain" description="Cadherin" evidence="7">
    <location>
        <begin position="46"/>
        <end position="141"/>
    </location>
</feature>
<dbReference type="Pfam" id="PF00028">
    <property type="entry name" value="Cadherin"/>
    <property type="match status" value="1"/>
</dbReference>
<dbReference type="GO" id="GO:0005886">
    <property type="term" value="C:plasma membrane"/>
    <property type="evidence" value="ECO:0007669"/>
    <property type="project" value="TreeGrafter"/>
</dbReference>
<keyword evidence="4" id="KW-0472">Membrane</keyword>
<dbReference type="InterPro" id="IPR002126">
    <property type="entry name" value="Cadherin-like_dom"/>
</dbReference>
<evidence type="ECO:0000256" key="5">
    <source>
        <dbReference type="ARBA" id="ARBA00023180"/>
    </source>
</evidence>
<dbReference type="EMBL" id="JANIIK010000112">
    <property type="protein sequence ID" value="KAJ3593900.1"/>
    <property type="molecule type" value="Genomic_DNA"/>
</dbReference>
<dbReference type="PANTHER" id="PTHR24028">
    <property type="entry name" value="CADHERIN-87A"/>
    <property type="match status" value="1"/>
</dbReference>
<evidence type="ECO:0000259" key="7">
    <source>
        <dbReference type="PROSITE" id="PS50268"/>
    </source>
</evidence>
<dbReference type="PANTHER" id="PTHR24028:SF328">
    <property type="entry name" value="CADHERIN-3"/>
    <property type="match status" value="1"/>
</dbReference>
<keyword evidence="9" id="KW-1185">Reference proteome</keyword>
<evidence type="ECO:0000256" key="3">
    <source>
        <dbReference type="ARBA" id="ARBA00022989"/>
    </source>
</evidence>
<dbReference type="GO" id="GO:0007156">
    <property type="term" value="P:homophilic cell adhesion via plasma membrane adhesion molecules"/>
    <property type="evidence" value="ECO:0007669"/>
    <property type="project" value="InterPro"/>
</dbReference>
<keyword evidence="2" id="KW-0812">Transmembrane</keyword>
<dbReference type="PROSITE" id="PS50268">
    <property type="entry name" value="CADHERIN_2"/>
    <property type="match status" value="1"/>
</dbReference>
<dbReference type="CDD" id="cd11304">
    <property type="entry name" value="Cadherin_repeat"/>
    <property type="match status" value="1"/>
</dbReference>
<accession>A0A9Q0DVE7</accession>
<evidence type="ECO:0000256" key="1">
    <source>
        <dbReference type="ARBA" id="ARBA00004167"/>
    </source>
</evidence>
<comment type="caution">
    <text evidence="8">The sequence shown here is derived from an EMBL/GenBank/DDBJ whole genome shotgun (WGS) entry which is preliminary data.</text>
</comment>
<dbReference type="InterPro" id="IPR050174">
    <property type="entry name" value="Protocadherin/Cadherin-CA"/>
</dbReference>
<gene>
    <name evidence="8" type="ORF">NHX12_006233</name>
</gene>
<dbReference type="InterPro" id="IPR015919">
    <property type="entry name" value="Cadherin-like_sf"/>
</dbReference>
<reference evidence="8" key="1">
    <citation type="submission" date="2022-07" db="EMBL/GenBank/DDBJ databases">
        <title>Chromosome-level genome of Muraenolepis orangiensis.</title>
        <authorList>
            <person name="Kim J."/>
        </authorList>
    </citation>
    <scope>NUCLEOTIDE SEQUENCE</scope>
    <source>
        <strain evidence="8">KU_S4_2022</strain>
        <tissue evidence="8">Muscle</tissue>
    </source>
</reference>
<evidence type="ECO:0000256" key="2">
    <source>
        <dbReference type="ARBA" id="ARBA00022692"/>
    </source>
</evidence>
<evidence type="ECO:0000313" key="9">
    <source>
        <dbReference type="Proteomes" id="UP001148018"/>
    </source>
</evidence>